<dbReference type="Pfam" id="PF08281">
    <property type="entry name" value="Sigma70_r4_2"/>
    <property type="match status" value="1"/>
</dbReference>
<evidence type="ECO:0000256" key="6">
    <source>
        <dbReference type="SAM" id="MobiDB-lite"/>
    </source>
</evidence>
<dbReference type="NCBIfam" id="TIGR02937">
    <property type="entry name" value="sigma70-ECF"/>
    <property type="match status" value="1"/>
</dbReference>
<feature type="domain" description="RNA polymerase sigma factor 70 region 4 type 2" evidence="8">
    <location>
        <begin position="143"/>
        <end position="191"/>
    </location>
</feature>
<sequence>MAAGGHPRTRTRYLPSPGEPVNRTPPDYRIPPHYKVEIADLYCEAAGELEAFASHLMLYDRVLAPDFVQDAFQAAAHQWQRLRALDRGAQRAWLFRVLKNKVFDHWGTRAARELPLPEVPAPQGLSDPPRQALSHMLLLRCWHVMDQMPPVQRKVALLRWRGEWTSREIAEHLGICTSTVRVHLGRARQELWEELGSEMIFPSEWWDAAVEDVEWEVSR</sequence>
<dbReference type="InterPro" id="IPR039425">
    <property type="entry name" value="RNA_pol_sigma-70-like"/>
</dbReference>
<evidence type="ECO:0000256" key="3">
    <source>
        <dbReference type="ARBA" id="ARBA00023082"/>
    </source>
</evidence>
<dbReference type="GO" id="GO:0006352">
    <property type="term" value="P:DNA-templated transcription initiation"/>
    <property type="evidence" value="ECO:0007669"/>
    <property type="project" value="InterPro"/>
</dbReference>
<dbReference type="EMBL" id="CP023699">
    <property type="protein sequence ID" value="QEU90507.1"/>
    <property type="molecule type" value="Genomic_DNA"/>
</dbReference>
<proteinExistence type="inferred from homology"/>
<dbReference type="PANTHER" id="PTHR43133">
    <property type="entry name" value="RNA POLYMERASE ECF-TYPE SIGMA FACTO"/>
    <property type="match status" value="1"/>
</dbReference>
<evidence type="ECO:0000256" key="5">
    <source>
        <dbReference type="ARBA" id="ARBA00023163"/>
    </source>
</evidence>
<feature type="domain" description="RNA polymerase sigma-70 region 2" evidence="7">
    <location>
        <begin position="49"/>
        <end position="109"/>
    </location>
</feature>
<dbReference type="InterPro" id="IPR007627">
    <property type="entry name" value="RNA_pol_sigma70_r2"/>
</dbReference>
<evidence type="ECO:0000259" key="7">
    <source>
        <dbReference type="Pfam" id="PF04542"/>
    </source>
</evidence>
<dbReference type="InterPro" id="IPR014284">
    <property type="entry name" value="RNA_pol_sigma-70_dom"/>
</dbReference>
<dbReference type="Proteomes" id="UP000325529">
    <property type="component" value="Chromosome"/>
</dbReference>
<dbReference type="GO" id="GO:0016987">
    <property type="term" value="F:sigma factor activity"/>
    <property type="evidence" value="ECO:0007669"/>
    <property type="project" value="UniProtKB-KW"/>
</dbReference>
<evidence type="ECO:0000313" key="10">
    <source>
        <dbReference type="Proteomes" id="UP000325529"/>
    </source>
</evidence>
<protein>
    <submittedName>
        <fullName evidence="9">Sigma-70 family RNA polymerase sigma factor</fullName>
    </submittedName>
</protein>
<dbReference type="Gene3D" id="1.10.10.10">
    <property type="entry name" value="Winged helix-like DNA-binding domain superfamily/Winged helix DNA-binding domain"/>
    <property type="match status" value="1"/>
</dbReference>
<evidence type="ECO:0000259" key="8">
    <source>
        <dbReference type="Pfam" id="PF08281"/>
    </source>
</evidence>
<evidence type="ECO:0000256" key="2">
    <source>
        <dbReference type="ARBA" id="ARBA00023015"/>
    </source>
</evidence>
<accession>A0A5J6G6B8</accession>
<dbReference type="Pfam" id="PF04542">
    <property type="entry name" value="Sigma70_r2"/>
    <property type="match status" value="1"/>
</dbReference>
<keyword evidence="2" id="KW-0805">Transcription regulation</keyword>
<dbReference type="InterPro" id="IPR013325">
    <property type="entry name" value="RNA_pol_sigma_r2"/>
</dbReference>
<keyword evidence="5" id="KW-0804">Transcription</keyword>
<evidence type="ECO:0000313" key="9">
    <source>
        <dbReference type="EMBL" id="QEU90507.1"/>
    </source>
</evidence>
<dbReference type="KEGG" id="ska:CP970_05900"/>
<feature type="region of interest" description="Disordered" evidence="6">
    <location>
        <begin position="1"/>
        <end position="27"/>
    </location>
</feature>
<gene>
    <name evidence="9" type="ORF">CP970_05900</name>
</gene>
<dbReference type="InterPro" id="IPR013324">
    <property type="entry name" value="RNA_pol_sigma_r3/r4-like"/>
</dbReference>
<dbReference type="InterPro" id="IPR013249">
    <property type="entry name" value="RNA_pol_sigma70_r4_t2"/>
</dbReference>
<name>A0A5J6G6B8_STRKN</name>
<dbReference type="CDD" id="cd06171">
    <property type="entry name" value="Sigma70_r4"/>
    <property type="match status" value="1"/>
</dbReference>
<keyword evidence="3" id="KW-0731">Sigma factor</keyword>
<dbReference type="Gene3D" id="1.10.1740.10">
    <property type="match status" value="1"/>
</dbReference>
<dbReference type="PANTHER" id="PTHR43133:SF8">
    <property type="entry name" value="RNA POLYMERASE SIGMA FACTOR HI_1459-RELATED"/>
    <property type="match status" value="1"/>
</dbReference>
<dbReference type="GO" id="GO:0003677">
    <property type="term" value="F:DNA binding"/>
    <property type="evidence" value="ECO:0007669"/>
    <property type="project" value="UniProtKB-KW"/>
</dbReference>
<dbReference type="InterPro" id="IPR036388">
    <property type="entry name" value="WH-like_DNA-bd_sf"/>
</dbReference>
<reference evidence="9 10" key="1">
    <citation type="submission" date="2017-09" db="EMBL/GenBank/DDBJ databases">
        <authorList>
            <person name="Lee N."/>
            <person name="Cho B.-K."/>
        </authorList>
    </citation>
    <scope>NUCLEOTIDE SEQUENCE [LARGE SCALE GENOMIC DNA]</scope>
    <source>
        <strain evidence="9 10">ATCC 12853</strain>
    </source>
</reference>
<keyword evidence="4" id="KW-0238">DNA-binding</keyword>
<organism evidence="9 10">
    <name type="scientific">Streptomyces kanamyceticus</name>
    <dbReference type="NCBI Taxonomy" id="1967"/>
    <lineage>
        <taxon>Bacteria</taxon>
        <taxon>Bacillati</taxon>
        <taxon>Actinomycetota</taxon>
        <taxon>Actinomycetes</taxon>
        <taxon>Kitasatosporales</taxon>
        <taxon>Streptomycetaceae</taxon>
        <taxon>Streptomyces</taxon>
    </lineage>
</organism>
<dbReference type="SUPFAM" id="SSF88946">
    <property type="entry name" value="Sigma2 domain of RNA polymerase sigma factors"/>
    <property type="match status" value="1"/>
</dbReference>
<evidence type="ECO:0000256" key="4">
    <source>
        <dbReference type="ARBA" id="ARBA00023125"/>
    </source>
</evidence>
<comment type="similarity">
    <text evidence="1">Belongs to the sigma-70 factor family. ECF subfamily.</text>
</comment>
<dbReference type="SUPFAM" id="SSF88659">
    <property type="entry name" value="Sigma3 and sigma4 domains of RNA polymerase sigma factors"/>
    <property type="match status" value="1"/>
</dbReference>
<evidence type="ECO:0000256" key="1">
    <source>
        <dbReference type="ARBA" id="ARBA00010641"/>
    </source>
</evidence>
<dbReference type="AlphaFoldDB" id="A0A5J6G6B8"/>
<keyword evidence="10" id="KW-1185">Reference proteome</keyword>